<dbReference type="AlphaFoldDB" id="A0A0F8W8A4"/>
<reference evidence="1" key="1">
    <citation type="journal article" date="2015" name="Nature">
        <title>Complex archaea that bridge the gap between prokaryotes and eukaryotes.</title>
        <authorList>
            <person name="Spang A."/>
            <person name="Saw J.H."/>
            <person name="Jorgensen S.L."/>
            <person name="Zaremba-Niedzwiedzka K."/>
            <person name="Martijn J."/>
            <person name="Lind A.E."/>
            <person name="van Eijk R."/>
            <person name="Schleper C."/>
            <person name="Guy L."/>
            <person name="Ettema T.J."/>
        </authorList>
    </citation>
    <scope>NUCLEOTIDE SEQUENCE</scope>
</reference>
<dbReference type="EMBL" id="LAZR01066710">
    <property type="protein sequence ID" value="KKK53032.1"/>
    <property type="molecule type" value="Genomic_DNA"/>
</dbReference>
<evidence type="ECO:0000313" key="1">
    <source>
        <dbReference type="EMBL" id="KKK53032.1"/>
    </source>
</evidence>
<gene>
    <name evidence="1" type="ORF">LCGC14_3098840</name>
</gene>
<comment type="caution">
    <text evidence="1">The sequence shown here is derived from an EMBL/GenBank/DDBJ whole genome shotgun (WGS) entry which is preliminary data.</text>
</comment>
<protein>
    <recommendedName>
        <fullName evidence="2">AP2-like integrase N-terminal domain-containing protein</fullName>
    </recommendedName>
</protein>
<name>A0A0F8W8A4_9ZZZZ</name>
<evidence type="ECO:0008006" key="2">
    <source>
        <dbReference type="Google" id="ProtNLM"/>
    </source>
</evidence>
<sequence>MASISHEKKTGRRTVQFIGKNGKRRSIRLGKVNKRQAESAKLFIEDL</sequence>
<organism evidence="1">
    <name type="scientific">marine sediment metagenome</name>
    <dbReference type="NCBI Taxonomy" id="412755"/>
    <lineage>
        <taxon>unclassified sequences</taxon>
        <taxon>metagenomes</taxon>
        <taxon>ecological metagenomes</taxon>
    </lineage>
</organism>
<proteinExistence type="predicted"/>
<accession>A0A0F8W8A4</accession>
<feature type="non-terminal residue" evidence="1">
    <location>
        <position position="47"/>
    </location>
</feature>